<evidence type="ECO:0000313" key="3">
    <source>
        <dbReference type="Proteomes" id="UP001066276"/>
    </source>
</evidence>
<dbReference type="EMBL" id="JANPWB010000004">
    <property type="protein sequence ID" value="KAJ1190886.1"/>
    <property type="molecule type" value="Genomic_DNA"/>
</dbReference>
<accession>A0AAV7UR64</accession>
<feature type="compositionally biased region" description="Basic and acidic residues" evidence="1">
    <location>
        <begin position="65"/>
        <end position="76"/>
    </location>
</feature>
<protein>
    <submittedName>
        <fullName evidence="2">Uncharacterized protein</fullName>
    </submittedName>
</protein>
<proteinExistence type="predicted"/>
<feature type="region of interest" description="Disordered" evidence="1">
    <location>
        <begin position="1"/>
        <end position="85"/>
    </location>
</feature>
<reference evidence="2" key="1">
    <citation type="journal article" date="2022" name="bioRxiv">
        <title>Sequencing and chromosome-scale assembly of the giantPleurodeles waltlgenome.</title>
        <authorList>
            <person name="Brown T."/>
            <person name="Elewa A."/>
            <person name="Iarovenko S."/>
            <person name="Subramanian E."/>
            <person name="Araus A.J."/>
            <person name="Petzold A."/>
            <person name="Susuki M."/>
            <person name="Suzuki K.-i.T."/>
            <person name="Hayashi T."/>
            <person name="Toyoda A."/>
            <person name="Oliveira C."/>
            <person name="Osipova E."/>
            <person name="Leigh N.D."/>
            <person name="Simon A."/>
            <person name="Yun M.H."/>
        </authorList>
    </citation>
    <scope>NUCLEOTIDE SEQUENCE</scope>
    <source>
        <strain evidence="2">20211129_DDA</strain>
        <tissue evidence="2">Liver</tissue>
    </source>
</reference>
<organism evidence="2 3">
    <name type="scientific">Pleurodeles waltl</name>
    <name type="common">Iberian ribbed newt</name>
    <dbReference type="NCBI Taxonomy" id="8319"/>
    <lineage>
        <taxon>Eukaryota</taxon>
        <taxon>Metazoa</taxon>
        <taxon>Chordata</taxon>
        <taxon>Craniata</taxon>
        <taxon>Vertebrata</taxon>
        <taxon>Euteleostomi</taxon>
        <taxon>Amphibia</taxon>
        <taxon>Batrachia</taxon>
        <taxon>Caudata</taxon>
        <taxon>Salamandroidea</taxon>
        <taxon>Salamandridae</taxon>
        <taxon>Pleurodelinae</taxon>
        <taxon>Pleurodeles</taxon>
    </lineage>
</organism>
<evidence type="ECO:0000313" key="2">
    <source>
        <dbReference type="EMBL" id="KAJ1190886.1"/>
    </source>
</evidence>
<dbReference type="AlphaFoldDB" id="A0AAV7UR64"/>
<keyword evidence="3" id="KW-1185">Reference proteome</keyword>
<sequence>MSQEQPVRAGRDGAQPGREHRGPESPSAAAVRCVARRRALRKAQRRSVNSATGDGARASALQRRGSRDASPPDHRWASLIQRRAC</sequence>
<comment type="caution">
    <text evidence="2">The sequence shown here is derived from an EMBL/GenBank/DDBJ whole genome shotgun (WGS) entry which is preliminary data.</text>
</comment>
<dbReference type="Proteomes" id="UP001066276">
    <property type="component" value="Chromosome 2_2"/>
</dbReference>
<name>A0AAV7UR64_PLEWA</name>
<gene>
    <name evidence="2" type="ORF">NDU88_000205</name>
</gene>
<evidence type="ECO:0000256" key="1">
    <source>
        <dbReference type="SAM" id="MobiDB-lite"/>
    </source>
</evidence>
<feature type="compositionally biased region" description="Basic residues" evidence="1">
    <location>
        <begin position="34"/>
        <end position="45"/>
    </location>
</feature>